<dbReference type="Pfam" id="PF00561">
    <property type="entry name" value="Abhydrolase_1"/>
    <property type="match status" value="1"/>
</dbReference>
<proteinExistence type="predicted"/>
<sequence length="310" mass="33846">MARIRAGDVTLGHRQWGSGPVPVLFIHGNLASKDWIEIAAQWFPPDLAVHAVDWRGCGDSDRPTPDDDYDNYSITQHATDMLAAMDVLGLDCVHLVTHSTGGIIAARMQLIAPERIGRILHLDPVSPMGIRFEESSIAAFRAMEQSKQTTRAVMANAASSLFQADSFLPGKMPRFRDGIDHLQAMYEKVIDQTFTAGHGIWLGTPLNLTKEAETGELAGRIGELVHETLILWGQQDAIILQKDMRAMAEALPDARLVEVPGVGHSMNIEAPQMFAGFVAGFLSGILPEPPGTAQPGPSPSRVRWWQSRTA</sequence>
<feature type="compositionally biased region" description="Pro residues" evidence="1">
    <location>
        <begin position="288"/>
        <end position="298"/>
    </location>
</feature>
<evidence type="ECO:0000256" key="1">
    <source>
        <dbReference type="SAM" id="MobiDB-lite"/>
    </source>
</evidence>
<organism evidence="3 4">
    <name type="scientific">Mangrovicoccus algicola</name>
    <dbReference type="NCBI Taxonomy" id="2771008"/>
    <lineage>
        <taxon>Bacteria</taxon>
        <taxon>Pseudomonadati</taxon>
        <taxon>Pseudomonadota</taxon>
        <taxon>Alphaproteobacteria</taxon>
        <taxon>Rhodobacterales</taxon>
        <taxon>Paracoccaceae</taxon>
        <taxon>Mangrovicoccus</taxon>
    </lineage>
</organism>
<dbReference type="EMBL" id="JACVXA010000020">
    <property type="protein sequence ID" value="MBE3638285.1"/>
    <property type="molecule type" value="Genomic_DNA"/>
</dbReference>
<comment type="caution">
    <text evidence="3">The sequence shown here is derived from an EMBL/GenBank/DDBJ whole genome shotgun (WGS) entry which is preliminary data.</text>
</comment>
<dbReference type="Proteomes" id="UP000609121">
    <property type="component" value="Unassembled WGS sequence"/>
</dbReference>
<dbReference type="PANTHER" id="PTHR43798">
    <property type="entry name" value="MONOACYLGLYCEROL LIPASE"/>
    <property type="match status" value="1"/>
</dbReference>
<dbReference type="InterPro" id="IPR050266">
    <property type="entry name" value="AB_hydrolase_sf"/>
</dbReference>
<keyword evidence="3" id="KW-0378">Hydrolase</keyword>
<dbReference type="Gene3D" id="3.40.50.1820">
    <property type="entry name" value="alpha/beta hydrolase"/>
    <property type="match status" value="1"/>
</dbReference>
<feature type="domain" description="AB hydrolase-1" evidence="2">
    <location>
        <begin position="22"/>
        <end position="271"/>
    </location>
</feature>
<accession>A0A8J6Z8E9</accession>
<reference evidence="3" key="1">
    <citation type="submission" date="2020-09" db="EMBL/GenBank/DDBJ databases">
        <title>A novel bacterium of genus Mangrovicoccus, isolated from South China Sea.</title>
        <authorList>
            <person name="Huang H."/>
            <person name="Mo K."/>
            <person name="Hu Y."/>
        </authorList>
    </citation>
    <scope>NUCLEOTIDE SEQUENCE</scope>
    <source>
        <strain evidence="3">HB182678</strain>
    </source>
</reference>
<feature type="region of interest" description="Disordered" evidence="1">
    <location>
        <begin position="288"/>
        <end position="310"/>
    </location>
</feature>
<dbReference type="InterPro" id="IPR029058">
    <property type="entry name" value="AB_hydrolase_fold"/>
</dbReference>
<dbReference type="SUPFAM" id="SSF53474">
    <property type="entry name" value="alpha/beta-Hydrolases"/>
    <property type="match status" value="1"/>
</dbReference>
<dbReference type="GO" id="GO:0047372">
    <property type="term" value="F:monoacylglycerol lipase activity"/>
    <property type="evidence" value="ECO:0007669"/>
    <property type="project" value="TreeGrafter"/>
</dbReference>
<dbReference type="InterPro" id="IPR000073">
    <property type="entry name" value="AB_hydrolase_1"/>
</dbReference>
<protein>
    <submittedName>
        <fullName evidence="3">Alpha/beta hydrolase</fullName>
    </submittedName>
</protein>
<name>A0A8J6Z8E9_9RHOB</name>
<dbReference type="AlphaFoldDB" id="A0A8J6Z8E9"/>
<dbReference type="RefSeq" id="WP_193181744.1">
    <property type="nucleotide sequence ID" value="NZ_JACVXA010000020.1"/>
</dbReference>
<dbReference type="PANTHER" id="PTHR43798:SF5">
    <property type="entry name" value="MONOACYLGLYCEROL LIPASE ABHD6"/>
    <property type="match status" value="1"/>
</dbReference>
<evidence type="ECO:0000313" key="4">
    <source>
        <dbReference type="Proteomes" id="UP000609121"/>
    </source>
</evidence>
<evidence type="ECO:0000259" key="2">
    <source>
        <dbReference type="Pfam" id="PF00561"/>
    </source>
</evidence>
<evidence type="ECO:0000313" key="3">
    <source>
        <dbReference type="EMBL" id="MBE3638285.1"/>
    </source>
</evidence>
<dbReference type="GO" id="GO:0046464">
    <property type="term" value="P:acylglycerol catabolic process"/>
    <property type="evidence" value="ECO:0007669"/>
    <property type="project" value="TreeGrafter"/>
</dbReference>
<keyword evidence="4" id="KW-1185">Reference proteome</keyword>
<dbReference type="GO" id="GO:0016020">
    <property type="term" value="C:membrane"/>
    <property type="evidence" value="ECO:0007669"/>
    <property type="project" value="TreeGrafter"/>
</dbReference>
<gene>
    <name evidence="3" type="ORF">ICN82_08750</name>
</gene>